<keyword evidence="6" id="KW-1185">Reference proteome</keyword>
<name>A0ABZ2PEX8_9NOCA</name>
<dbReference type="InterPro" id="IPR029016">
    <property type="entry name" value="GAF-like_dom_sf"/>
</dbReference>
<dbReference type="Gene3D" id="3.30.450.40">
    <property type="match status" value="1"/>
</dbReference>
<dbReference type="Gene3D" id="1.10.10.10">
    <property type="entry name" value="Winged helix-like DNA-binding domain superfamily/Winged helix DNA-binding domain"/>
    <property type="match status" value="1"/>
</dbReference>
<gene>
    <name evidence="5" type="ORF">WDS16_20790</name>
</gene>
<dbReference type="RefSeq" id="WP_338887336.1">
    <property type="nucleotide sequence ID" value="NZ_CP147846.1"/>
</dbReference>
<dbReference type="SUPFAM" id="SSF55781">
    <property type="entry name" value="GAF domain-like"/>
    <property type="match status" value="1"/>
</dbReference>
<keyword evidence="1" id="KW-0805">Transcription regulation</keyword>
<protein>
    <submittedName>
        <fullName evidence="5">GAF and ANTAR domain-containing protein</fullName>
    </submittedName>
</protein>
<dbReference type="Proteomes" id="UP001432000">
    <property type="component" value="Chromosome"/>
</dbReference>
<dbReference type="PIRSF" id="PIRSF036625">
    <property type="entry name" value="GAF_ANTAR"/>
    <property type="match status" value="1"/>
</dbReference>
<accession>A0ABZ2PEX8</accession>
<keyword evidence="2" id="KW-0804">Transcription</keyword>
<evidence type="ECO:0000313" key="6">
    <source>
        <dbReference type="Proteomes" id="UP001432000"/>
    </source>
</evidence>
<feature type="domain" description="ANTAR" evidence="4">
    <location>
        <begin position="166"/>
        <end position="227"/>
    </location>
</feature>
<organism evidence="5 6">
    <name type="scientific">Rhodococcus sovatensis</name>
    <dbReference type="NCBI Taxonomy" id="1805840"/>
    <lineage>
        <taxon>Bacteria</taxon>
        <taxon>Bacillati</taxon>
        <taxon>Actinomycetota</taxon>
        <taxon>Actinomycetes</taxon>
        <taxon>Mycobacteriales</taxon>
        <taxon>Nocardiaceae</taxon>
        <taxon>Rhodococcus</taxon>
    </lineage>
</organism>
<proteinExistence type="predicted"/>
<evidence type="ECO:0000256" key="3">
    <source>
        <dbReference type="SAM" id="MobiDB-lite"/>
    </source>
</evidence>
<evidence type="ECO:0000313" key="5">
    <source>
        <dbReference type="EMBL" id="WXG67644.1"/>
    </source>
</evidence>
<reference evidence="5 6" key="1">
    <citation type="submission" date="2024-03" db="EMBL/GenBank/DDBJ databases">
        <title>Natural products discovery in diverse microorganisms through a two-stage MS feature dereplication strategy.</title>
        <authorList>
            <person name="Zhang R."/>
        </authorList>
    </citation>
    <scope>NUCLEOTIDE SEQUENCE [LARGE SCALE GENOMIC DNA]</scope>
    <source>
        <strain evidence="5 6">18930</strain>
    </source>
</reference>
<dbReference type="PROSITE" id="PS50921">
    <property type="entry name" value="ANTAR"/>
    <property type="match status" value="1"/>
</dbReference>
<evidence type="ECO:0000259" key="4">
    <source>
        <dbReference type="PROSITE" id="PS50921"/>
    </source>
</evidence>
<dbReference type="EMBL" id="CP147846">
    <property type="protein sequence ID" value="WXG67644.1"/>
    <property type="molecule type" value="Genomic_DNA"/>
</dbReference>
<dbReference type="InterPro" id="IPR036388">
    <property type="entry name" value="WH-like_DNA-bd_sf"/>
</dbReference>
<dbReference type="Pfam" id="PF13185">
    <property type="entry name" value="GAF_2"/>
    <property type="match status" value="1"/>
</dbReference>
<evidence type="ECO:0000256" key="2">
    <source>
        <dbReference type="ARBA" id="ARBA00023163"/>
    </source>
</evidence>
<feature type="region of interest" description="Disordered" evidence="3">
    <location>
        <begin position="230"/>
        <end position="263"/>
    </location>
</feature>
<dbReference type="InterPro" id="IPR005561">
    <property type="entry name" value="ANTAR"/>
</dbReference>
<dbReference type="InterPro" id="IPR012074">
    <property type="entry name" value="GAF_ANTAR"/>
</dbReference>
<dbReference type="SMART" id="SM01012">
    <property type="entry name" value="ANTAR"/>
    <property type="match status" value="1"/>
</dbReference>
<dbReference type="Pfam" id="PF03861">
    <property type="entry name" value="ANTAR"/>
    <property type="match status" value="1"/>
</dbReference>
<dbReference type="InterPro" id="IPR003018">
    <property type="entry name" value="GAF"/>
</dbReference>
<sequence>MNTSHSHHTGQRFASLAWELAQETGSAPTAQRIVDLAVKTISCSGAAVTTLRSDGTVKIVAGSDYAVLSAAARIADRTGQSSTKATLSSKATTVNNDVEHDPRWDEYRRLITVDTPIRSTASFYLALVGVELGVMSFYSHRPRFFTPDVLDNCAIYADHAAVALKAARAEDRSNQLAQAVVSNREIGIATGILMSRYAIAEDAAFDMLVVASSHTNRKLREIAAETVTTGDIPSWRPKHTSPTVVDPSARQRPASTHVPGSGQ</sequence>
<evidence type="ECO:0000256" key="1">
    <source>
        <dbReference type="ARBA" id="ARBA00023015"/>
    </source>
</evidence>